<dbReference type="EMBL" id="CAADFM010000029">
    <property type="protein sequence ID" value="VFK09906.1"/>
    <property type="molecule type" value="Genomic_DNA"/>
</dbReference>
<evidence type="ECO:0000313" key="2">
    <source>
        <dbReference type="EMBL" id="VFK09906.1"/>
    </source>
</evidence>
<feature type="coiled-coil region" evidence="1">
    <location>
        <begin position="35"/>
        <end position="62"/>
    </location>
</feature>
<sequence length="108" mass="12045">MRKTIVTLMSILVIGFLLEGCATSEKIQTVQVGDNQLSCNQLKKELEKLDQAERDVKSKKGMTGTNVASTLFWLPGLAYTYYDAGQAMEAINGRCANLTKFYNNKNCR</sequence>
<dbReference type="EMBL" id="CAADFP010000031">
    <property type="protein sequence ID" value="VFK26165.1"/>
    <property type="molecule type" value="Genomic_DNA"/>
</dbReference>
<name>A0A450XA61_9GAMM</name>
<organism evidence="3">
    <name type="scientific">Candidatus Kentrum sp. LPFa</name>
    <dbReference type="NCBI Taxonomy" id="2126335"/>
    <lineage>
        <taxon>Bacteria</taxon>
        <taxon>Pseudomonadati</taxon>
        <taxon>Pseudomonadota</taxon>
        <taxon>Gammaproteobacteria</taxon>
        <taxon>Candidatus Kentrum</taxon>
    </lineage>
</organism>
<evidence type="ECO:0000313" key="3">
    <source>
        <dbReference type="EMBL" id="VFK26165.1"/>
    </source>
</evidence>
<accession>A0A450XA61</accession>
<dbReference type="AlphaFoldDB" id="A0A450XA61"/>
<proteinExistence type="predicted"/>
<keyword evidence="1" id="KW-0175">Coiled coil</keyword>
<evidence type="ECO:0008006" key="4">
    <source>
        <dbReference type="Google" id="ProtNLM"/>
    </source>
</evidence>
<reference evidence="3" key="1">
    <citation type="submission" date="2019-02" db="EMBL/GenBank/DDBJ databases">
        <authorList>
            <person name="Gruber-Vodicka R. H."/>
            <person name="Seah K. B. B."/>
        </authorList>
    </citation>
    <scope>NUCLEOTIDE SEQUENCE</scope>
    <source>
        <strain evidence="2">BECK_S312</strain>
        <strain evidence="3">BECK_S426</strain>
    </source>
</reference>
<evidence type="ECO:0000256" key="1">
    <source>
        <dbReference type="SAM" id="Coils"/>
    </source>
</evidence>
<protein>
    <recommendedName>
        <fullName evidence="4">Lipoprotein</fullName>
    </recommendedName>
</protein>
<gene>
    <name evidence="2" type="ORF">BECKLPF1236A_GA0070988_100298</name>
    <name evidence="3" type="ORF">BECKLPF1236C_GA0070990_100318</name>
</gene>